<dbReference type="EMBL" id="MTSL01000189">
    <property type="protein sequence ID" value="PJF17158.1"/>
    <property type="molecule type" value="Genomic_DNA"/>
</dbReference>
<feature type="transmembrane region" description="Helical" evidence="9">
    <location>
        <begin position="140"/>
        <end position="159"/>
    </location>
</feature>
<evidence type="ECO:0000256" key="2">
    <source>
        <dbReference type="ARBA" id="ARBA00007324"/>
    </source>
</evidence>
<comment type="similarity">
    <text evidence="2">Belongs to the SPCS2 family.</text>
</comment>
<organism evidence="10 11">
    <name type="scientific">Paramicrosporidium saccamoebae</name>
    <dbReference type="NCBI Taxonomy" id="1246581"/>
    <lineage>
        <taxon>Eukaryota</taxon>
        <taxon>Fungi</taxon>
        <taxon>Fungi incertae sedis</taxon>
        <taxon>Cryptomycota</taxon>
        <taxon>Cryptomycota incertae sedis</taxon>
        <taxon>Paramicrosporidium</taxon>
    </lineage>
</organism>
<comment type="subcellular location">
    <subcellularLocation>
        <location evidence="1">Endoplasmic reticulum membrane</location>
        <topology evidence="1">Multi-pass membrane protein</topology>
    </subcellularLocation>
</comment>
<dbReference type="OrthoDB" id="29558at2759"/>
<evidence type="ECO:0000313" key="11">
    <source>
        <dbReference type="Proteomes" id="UP000240830"/>
    </source>
</evidence>
<keyword evidence="11" id="KW-1185">Reference proteome</keyword>
<proteinExistence type="inferred from homology"/>
<accession>A0A2H9THC7</accession>
<evidence type="ECO:0000256" key="3">
    <source>
        <dbReference type="ARBA" id="ARBA00017057"/>
    </source>
</evidence>
<dbReference type="Proteomes" id="UP000240830">
    <property type="component" value="Unassembled WGS sequence"/>
</dbReference>
<evidence type="ECO:0000256" key="5">
    <source>
        <dbReference type="ARBA" id="ARBA00022824"/>
    </source>
</evidence>
<name>A0A2H9THC7_9FUNG</name>
<dbReference type="InterPro" id="IPR009582">
    <property type="entry name" value="Spc2/SPCS2"/>
</dbReference>
<evidence type="ECO:0000256" key="8">
    <source>
        <dbReference type="ARBA" id="ARBA00045608"/>
    </source>
</evidence>
<comment type="function">
    <text evidence="8">Component of the signal peptidase complex (SPC) which catalyzes the cleavage of N-terminal signal sequences from nascent proteins as they are translocated into the lumen of the endoplasmic reticulum. Enhances the enzymatic activity of SPC and facilitates the interactions between different components of the translocation site.</text>
</comment>
<evidence type="ECO:0000256" key="9">
    <source>
        <dbReference type="SAM" id="Phobius"/>
    </source>
</evidence>
<dbReference type="PANTHER" id="PTHR13085:SF0">
    <property type="entry name" value="SIGNAL PEPTIDASE COMPLEX SUBUNIT 2"/>
    <property type="match status" value="1"/>
</dbReference>
<keyword evidence="5" id="KW-0256">Endoplasmic reticulum</keyword>
<keyword evidence="6 9" id="KW-1133">Transmembrane helix</keyword>
<dbReference type="GO" id="GO:0006465">
    <property type="term" value="P:signal peptide processing"/>
    <property type="evidence" value="ECO:0007669"/>
    <property type="project" value="InterPro"/>
</dbReference>
<feature type="transmembrane region" description="Helical" evidence="9">
    <location>
        <begin position="171"/>
        <end position="196"/>
    </location>
</feature>
<gene>
    <name evidence="10" type="ORF">PSACC_03029</name>
</gene>
<dbReference type="PANTHER" id="PTHR13085">
    <property type="entry name" value="MICROSOMAL SIGNAL PEPTIDASE 25 KDA SUBUNIT"/>
    <property type="match status" value="1"/>
</dbReference>
<reference evidence="10 11" key="1">
    <citation type="submission" date="2016-10" db="EMBL/GenBank/DDBJ databases">
        <title>The genome of Paramicrosporidium saccamoebae is the missing link in understanding Cryptomycota and Microsporidia evolution.</title>
        <authorList>
            <person name="Quandt C.A."/>
            <person name="Beaudet D."/>
            <person name="Corsaro D."/>
            <person name="Michel R."/>
            <person name="Corradi N."/>
            <person name="James T."/>
        </authorList>
    </citation>
    <scope>NUCLEOTIDE SEQUENCE [LARGE SCALE GENOMIC DNA]</scope>
    <source>
        <strain evidence="10 11">KSL3</strain>
    </source>
</reference>
<evidence type="ECO:0000313" key="10">
    <source>
        <dbReference type="EMBL" id="PJF17158.1"/>
    </source>
</evidence>
<evidence type="ECO:0000256" key="1">
    <source>
        <dbReference type="ARBA" id="ARBA00004477"/>
    </source>
</evidence>
<dbReference type="AlphaFoldDB" id="A0A2H9THC7"/>
<dbReference type="STRING" id="1246581.A0A2H9THC7"/>
<protein>
    <recommendedName>
        <fullName evidence="3">Signal peptidase complex subunit 2</fullName>
    </recommendedName>
</protein>
<evidence type="ECO:0000256" key="7">
    <source>
        <dbReference type="ARBA" id="ARBA00023136"/>
    </source>
</evidence>
<dbReference type="GO" id="GO:0005787">
    <property type="term" value="C:signal peptidase complex"/>
    <property type="evidence" value="ECO:0007669"/>
    <property type="project" value="InterPro"/>
</dbReference>
<comment type="caution">
    <text evidence="10">The sequence shown here is derived from an EMBL/GenBank/DDBJ whole genome shotgun (WGS) entry which is preliminary data.</text>
</comment>
<evidence type="ECO:0000256" key="6">
    <source>
        <dbReference type="ARBA" id="ARBA00022989"/>
    </source>
</evidence>
<dbReference type="GO" id="GO:0045047">
    <property type="term" value="P:protein targeting to ER"/>
    <property type="evidence" value="ECO:0007669"/>
    <property type="project" value="TreeGrafter"/>
</dbReference>
<evidence type="ECO:0000256" key="4">
    <source>
        <dbReference type="ARBA" id="ARBA00022692"/>
    </source>
</evidence>
<dbReference type="Pfam" id="PF06703">
    <property type="entry name" value="SPC25"/>
    <property type="match status" value="1"/>
</dbReference>
<sequence>MIILSADASCFGKKRSKKPTKGAAVKGSTDAAEPTIVVEPTTDLLEVKGTATEPAKTPEDEAKLIIARTFKEIVHYYPPYGKSIHSCQSSWYVVALATKFVERTPVKVNKWNSQEVRVALDDLVAKAQYKENTSLVNYKLLFVLTLTIVGGATSYYAFITPFAKGRILVGAGVALYMVVLGLYTLSLGFLMTSTCFRGTQPSTKKMVWIQSKLELPAAIYHLTLLNPKTGKPLKCTKSWSIGAWICEDGKVSPTAFCADMEAFIKSDNFKSALRSE</sequence>
<keyword evidence="7 9" id="KW-0472">Membrane</keyword>
<keyword evidence="4 9" id="KW-0812">Transmembrane</keyword>